<feature type="compositionally biased region" description="Pro residues" evidence="9">
    <location>
        <begin position="36"/>
        <end position="47"/>
    </location>
</feature>
<evidence type="ECO:0000256" key="3">
    <source>
        <dbReference type="ARBA" id="ARBA00022729"/>
    </source>
</evidence>
<organism evidence="13 14">
    <name type="scientific">Mycteria americana</name>
    <name type="common">Wood stork</name>
    <dbReference type="NCBI Taxonomy" id="33587"/>
    <lineage>
        <taxon>Eukaryota</taxon>
        <taxon>Metazoa</taxon>
        <taxon>Chordata</taxon>
        <taxon>Craniata</taxon>
        <taxon>Vertebrata</taxon>
        <taxon>Euteleostomi</taxon>
        <taxon>Archelosauria</taxon>
        <taxon>Archosauria</taxon>
        <taxon>Dinosauria</taxon>
        <taxon>Saurischia</taxon>
        <taxon>Theropoda</taxon>
        <taxon>Coelurosauria</taxon>
        <taxon>Aves</taxon>
        <taxon>Neognathae</taxon>
        <taxon>Neoaves</taxon>
        <taxon>Aequornithes</taxon>
        <taxon>Ciconiiformes</taxon>
        <taxon>Ciconiidae</taxon>
        <taxon>Mycteria</taxon>
    </lineage>
</organism>
<dbReference type="Proteomes" id="UP001333110">
    <property type="component" value="Unassembled WGS sequence"/>
</dbReference>
<dbReference type="PROSITE" id="PS00134">
    <property type="entry name" value="TRYPSIN_HIS"/>
    <property type="match status" value="1"/>
</dbReference>
<feature type="disulfide bond" evidence="7">
    <location>
        <begin position="291"/>
        <end position="301"/>
    </location>
</feature>
<feature type="compositionally biased region" description="Basic and acidic residues" evidence="9">
    <location>
        <begin position="100"/>
        <end position="116"/>
    </location>
</feature>
<feature type="signal peptide" evidence="10">
    <location>
        <begin position="1"/>
        <end position="20"/>
    </location>
</feature>
<evidence type="ECO:0000256" key="8">
    <source>
        <dbReference type="RuleBase" id="RU363034"/>
    </source>
</evidence>
<evidence type="ECO:0000256" key="4">
    <source>
        <dbReference type="ARBA" id="ARBA00022737"/>
    </source>
</evidence>
<dbReference type="InterPro" id="IPR036772">
    <property type="entry name" value="SRCR-like_dom_sf"/>
</dbReference>
<feature type="disulfide bond" evidence="7">
    <location>
        <begin position="578"/>
        <end position="588"/>
    </location>
</feature>
<dbReference type="FunFam" id="3.10.250.10:FF:000006">
    <property type="entry name" value="neurotrypsin isoform X2"/>
    <property type="match status" value="1"/>
</dbReference>
<dbReference type="Gene3D" id="3.10.250.10">
    <property type="entry name" value="SRCR-like domain"/>
    <property type="match status" value="3"/>
</dbReference>
<feature type="disulfide bond" evidence="7">
    <location>
        <begin position="534"/>
        <end position="598"/>
    </location>
</feature>
<dbReference type="GO" id="GO:0004252">
    <property type="term" value="F:serine-type endopeptidase activity"/>
    <property type="evidence" value="ECO:0007669"/>
    <property type="project" value="InterPro"/>
</dbReference>
<keyword evidence="8" id="KW-0720">Serine protease</keyword>
<dbReference type="InterPro" id="IPR018114">
    <property type="entry name" value="TRYPSIN_HIS"/>
</dbReference>
<evidence type="ECO:0000313" key="14">
    <source>
        <dbReference type="Proteomes" id="UP001333110"/>
    </source>
</evidence>
<dbReference type="GO" id="GO:0005576">
    <property type="term" value="C:extracellular region"/>
    <property type="evidence" value="ECO:0007669"/>
    <property type="project" value="UniProtKB-SubCell"/>
</dbReference>
<keyword evidence="4" id="KW-0677">Repeat</keyword>
<dbReference type="InterPro" id="IPR001254">
    <property type="entry name" value="Trypsin_dom"/>
</dbReference>
<dbReference type="PROSITE" id="PS00135">
    <property type="entry name" value="TRYPSIN_SER"/>
    <property type="match status" value="1"/>
</dbReference>
<evidence type="ECO:0000256" key="7">
    <source>
        <dbReference type="PROSITE-ProRule" id="PRU00196"/>
    </source>
</evidence>
<feature type="domain" description="Peptidase S1" evidence="11">
    <location>
        <begin position="658"/>
        <end position="901"/>
    </location>
</feature>
<evidence type="ECO:0000256" key="2">
    <source>
        <dbReference type="ARBA" id="ARBA00022525"/>
    </source>
</evidence>
<dbReference type="SUPFAM" id="SSF50494">
    <property type="entry name" value="Trypsin-like serine proteases"/>
    <property type="match status" value="1"/>
</dbReference>
<keyword evidence="2" id="KW-0964">Secreted</keyword>
<keyword evidence="14" id="KW-1185">Reference proteome</keyword>
<comment type="caution">
    <text evidence="13">The sequence shown here is derived from an EMBL/GenBank/DDBJ whole genome shotgun (WGS) entry which is preliminary data.</text>
</comment>
<feature type="compositionally biased region" description="Low complexity" evidence="9">
    <location>
        <begin position="125"/>
        <end position="139"/>
    </location>
</feature>
<dbReference type="InterPro" id="IPR009003">
    <property type="entry name" value="Peptidase_S1_PA"/>
</dbReference>
<dbReference type="FunFam" id="2.40.10.10:FF:000053">
    <property type="entry name" value="Neurotrypsin"/>
    <property type="match status" value="1"/>
</dbReference>
<feature type="domain" description="SRCR" evidence="12">
    <location>
        <begin position="332"/>
        <end position="432"/>
    </location>
</feature>
<keyword evidence="3 10" id="KW-0732">Signal</keyword>
<feature type="region of interest" description="Disordered" evidence="9">
    <location>
        <begin position="26"/>
        <end position="178"/>
    </location>
</feature>
<dbReference type="EMBL" id="JAUNZN010000007">
    <property type="protein sequence ID" value="KAK4818545.1"/>
    <property type="molecule type" value="Genomic_DNA"/>
</dbReference>
<feature type="disulfide bond" evidence="7">
    <location>
        <begin position="357"/>
        <end position="421"/>
    </location>
</feature>
<gene>
    <name evidence="13" type="ORF">QYF61_014488</name>
</gene>
<dbReference type="PRINTS" id="PR00258">
    <property type="entry name" value="SPERACTRCPTR"/>
</dbReference>
<dbReference type="InterPro" id="IPR001190">
    <property type="entry name" value="SRCR"/>
</dbReference>
<keyword evidence="8" id="KW-0645">Protease</keyword>
<dbReference type="FunFam" id="3.10.250.10:FF:000019">
    <property type="entry name" value="Neurotrypsin"/>
    <property type="match status" value="1"/>
</dbReference>
<evidence type="ECO:0000259" key="11">
    <source>
        <dbReference type="PROSITE" id="PS50240"/>
    </source>
</evidence>
<evidence type="ECO:0008006" key="15">
    <source>
        <dbReference type="Google" id="ProtNLM"/>
    </source>
</evidence>
<evidence type="ECO:0000256" key="1">
    <source>
        <dbReference type="ARBA" id="ARBA00004613"/>
    </source>
</evidence>
<keyword evidence="5 7" id="KW-1015">Disulfide bond</keyword>
<keyword evidence="6" id="KW-0325">Glycoprotein</keyword>
<dbReference type="PROSITE" id="PS50240">
    <property type="entry name" value="TRYPSIN_DOM"/>
    <property type="match status" value="1"/>
</dbReference>
<dbReference type="InterPro" id="IPR043504">
    <property type="entry name" value="Peptidase_S1_PA_chymotrypsin"/>
</dbReference>
<evidence type="ECO:0000256" key="9">
    <source>
        <dbReference type="SAM" id="MobiDB-lite"/>
    </source>
</evidence>
<accession>A0AAN7NMQ4</accession>
<dbReference type="InterPro" id="IPR033116">
    <property type="entry name" value="TRYPSIN_SER"/>
</dbReference>
<keyword evidence="8" id="KW-0378">Hydrolase</keyword>
<dbReference type="InterPro" id="IPR001314">
    <property type="entry name" value="Peptidase_S1A"/>
</dbReference>
<feature type="compositionally biased region" description="Low complexity" evidence="9">
    <location>
        <begin position="66"/>
        <end position="76"/>
    </location>
</feature>
<dbReference type="PROSITE" id="PS50287">
    <property type="entry name" value="SRCR_2"/>
    <property type="match status" value="3"/>
</dbReference>
<dbReference type="Gene3D" id="2.40.10.10">
    <property type="entry name" value="Trypsin-like serine proteases"/>
    <property type="match status" value="1"/>
</dbReference>
<dbReference type="Pfam" id="PF00089">
    <property type="entry name" value="Trypsin"/>
    <property type="match status" value="1"/>
</dbReference>
<evidence type="ECO:0000259" key="12">
    <source>
        <dbReference type="PROSITE" id="PS50287"/>
    </source>
</evidence>
<dbReference type="CDD" id="cd00190">
    <property type="entry name" value="Tryp_SPc"/>
    <property type="match status" value="1"/>
</dbReference>
<dbReference type="FunFam" id="3.10.250.10:FF:000005">
    <property type="entry name" value="Neurotrypsin isoform A"/>
    <property type="match status" value="1"/>
</dbReference>
<feature type="disulfide bond" evidence="7">
    <location>
        <begin position="370"/>
        <end position="431"/>
    </location>
</feature>
<feature type="disulfide bond" evidence="7">
    <location>
        <begin position="247"/>
        <end position="311"/>
    </location>
</feature>
<dbReference type="GO" id="GO:0016020">
    <property type="term" value="C:membrane"/>
    <property type="evidence" value="ECO:0007669"/>
    <property type="project" value="InterPro"/>
</dbReference>
<dbReference type="GO" id="GO:0006508">
    <property type="term" value="P:proteolysis"/>
    <property type="evidence" value="ECO:0007669"/>
    <property type="project" value="UniProtKB-KW"/>
</dbReference>
<dbReference type="SUPFAM" id="SSF56487">
    <property type="entry name" value="SRCR-like"/>
    <property type="match status" value="3"/>
</dbReference>
<comment type="subcellular location">
    <subcellularLocation>
        <location evidence="1">Secreted</location>
    </subcellularLocation>
</comment>
<reference evidence="13 14" key="1">
    <citation type="journal article" date="2023" name="J. Hered.">
        <title>Chromosome-level genome of the wood stork (Mycteria americana) provides insight into avian chromosome evolution.</title>
        <authorList>
            <person name="Flamio R. Jr."/>
            <person name="Ramstad K.M."/>
        </authorList>
    </citation>
    <scope>NUCLEOTIDE SEQUENCE [LARGE SCALE GENOMIC DNA]</scope>
    <source>
        <strain evidence="13">JAX WOST 10</strain>
    </source>
</reference>
<proteinExistence type="predicted"/>
<evidence type="ECO:0000256" key="5">
    <source>
        <dbReference type="ARBA" id="ARBA00023157"/>
    </source>
</evidence>
<protein>
    <recommendedName>
        <fullName evidence="15">Neurotrypsin</fullName>
    </recommendedName>
</protein>
<name>A0AAN7NMQ4_MYCAM</name>
<dbReference type="AlphaFoldDB" id="A0AAN7NMQ4"/>
<evidence type="ECO:0000256" key="6">
    <source>
        <dbReference type="ARBA" id="ARBA00023180"/>
    </source>
</evidence>
<dbReference type="PANTHER" id="PTHR48071:SF18">
    <property type="entry name" value="DELETED IN MALIGNANT BRAIN TUMORS 1 PROTEIN-RELATED"/>
    <property type="match status" value="1"/>
</dbReference>
<feature type="disulfide bond" evidence="7">
    <location>
        <begin position="547"/>
        <end position="608"/>
    </location>
</feature>
<feature type="chain" id="PRO_5043004392" description="Neurotrypsin" evidence="10">
    <location>
        <begin position="21"/>
        <end position="902"/>
    </location>
</feature>
<sequence>MTFTGFVVALVIGTIPGARGLGQVSASLPAARRPQAPAPAPPPPPAGCPAGGFAATRRPWPPAAPALPQRGTAGRAPRGRRSSCALPGGGGRPDCAPGADRGRPERGRADCERGERSGGAGPAGRGRAAAAGAGWRPSGVAGGCAVALRDGDPGPGGGGLAIPQPVPRRWRGEGTRGRTPFAEATAKAFLRGEFKLLHQQMPRKDEGPTWFYADAIVILGSVRLQGGKNEFEGTVEVYLNGIWGTICGSHWDNNDATVICRQLALGEKGTAKHIPFSGLGLIPVYWSEVRCRGDEENILLCEKDTWQDGTCPQKMAAAVTCSSSLAPVFTPIRLAGGNNAHEGRVEVYHAGQWGTVCDDQWDDADAEVVCRQLGLGGTAKAWSQAYFGEGSGPVLLDEVRCTGNELSIEQCPKSSWREHNCGHKEDAGVSCTPLTGMEKAHLRATQKEALGPSGWMMSAAQGRRQTFCNAQGESGESMTATIGRMSDSFAIQTRAINSHLVRHLFGPPIRLMDGENKKEGRVEIFINGQWGTICDDGWSDKDAAVVCRQLGYKGPARARTMAYFGEGKGPIHVDNVKCTGNERSLADCIKQDIGRHNCRHSEDAGVICDHLSKKMPGNSNKGEAPLRVADQHVQMGNCHDSLASVCGLRLLHRRQKRIIGGKNSLRGGWPWQVALRLKSSHGDGRLLCGATLISSCWVLTAAHCFKRYGNNTQNYAVRVGDYHTLVPEEYEEEIGVQQIVMHKEYRPDSSDYDIALVRLQGPEEQCARFSTHVLPACLPLRRERPQKIAPNCFITGWGDTGRAYSRTLQQAAIPLLPKRVCEERYKRRFTGRMLCAGNVQEQKRVDSCQGDSGGPLMCERPGESWVVYGVTSWGYGCGVKDSPGVYTKVSSFVPWIKSVTKL</sequence>
<dbReference type="PROSITE" id="PS00420">
    <property type="entry name" value="SRCR_1"/>
    <property type="match status" value="2"/>
</dbReference>
<feature type="domain" description="SRCR" evidence="12">
    <location>
        <begin position="509"/>
        <end position="609"/>
    </location>
</feature>
<feature type="disulfide bond" evidence="7">
    <location>
        <begin position="401"/>
        <end position="411"/>
    </location>
</feature>
<evidence type="ECO:0000313" key="13">
    <source>
        <dbReference type="EMBL" id="KAK4818545.1"/>
    </source>
</evidence>
<feature type="domain" description="SRCR" evidence="12">
    <location>
        <begin position="222"/>
        <end position="322"/>
    </location>
</feature>
<evidence type="ECO:0000256" key="10">
    <source>
        <dbReference type="SAM" id="SignalP"/>
    </source>
</evidence>
<feature type="disulfide bond" evidence="7">
    <location>
        <begin position="260"/>
        <end position="321"/>
    </location>
</feature>
<dbReference type="PRINTS" id="PR00722">
    <property type="entry name" value="CHYMOTRYPSIN"/>
</dbReference>
<dbReference type="Pfam" id="PF00530">
    <property type="entry name" value="SRCR"/>
    <property type="match status" value="3"/>
</dbReference>
<dbReference type="SMART" id="SM00202">
    <property type="entry name" value="SR"/>
    <property type="match status" value="3"/>
</dbReference>
<dbReference type="SMART" id="SM00020">
    <property type="entry name" value="Tryp_SPc"/>
    <property type="match status" value="1"/>
</dbReference>
<dbReference type="PANTHER" id="PTHR48071">
    <property type="entry name" value="SRCR DOMAIN-CONTAINING PROTEIN"/>
    <property type="match status" value="1"/>
</dbReference>